<feature type="compositionally biased region" description="Basic residues" evidence="1">
    <location>
        <begin position="363"/>
        <end position="373"/>
    </location>
</feature>
<dbReference type="InterPro" id="IPR015940">
    <property type="entry name" value="UBA"/>
</dbReference>
<dbReference type="Proteomes" id="UP000650467">
    <property type="component" value="Unassembled WGS sequence"/>
</dbReference>
<dbReference type="SUPFAM" id="SSF46934">
    <property type="entry name" value="UBA-like"/>
    <property type="match status" value="1"/>
</dbReference>
<accession>A0A835VY39</accession>
<feature type="compositionally biased region" description="Low complexity" evidence="1">
    <location>
        <begin position="400"/>
        <end position="414"/>
    </location>
</feature>
<feature type="region of interest" description="Disordered" evidence="1">
    <location>
        <begin position="176"/>
        <end position="197"/>
    </location>
</feature>
<reference evidence="3" key="1">
    <citation type="journal article" date="2020" name="bioRxiv">
        <title>Comparative genomics of Chlamydomonas.</title>
        <authorList>
            <person name="Craig R.J."/>
            <person name="Hasan A.R."/>
            <person name="Ness R.W."/>
            <person name="Keightley P.D."/>
        </authorList>
    </citation>
    <scope>NUCLEOTIDE SEQUENCE</scope>
    <source>
        <strain evidence="3">SAG 7.73</strain>
    </source>
</reference>
<dbReference type="Gene3D" id="1.10.8.10">
    <property type="entry name" value="DNA helicase RuvA subunit, C-terminal domain"/>
    <property type="match status" value="1"/>
</dbReference>
<sequence length="511" mass="52035">MAFAAALAEKRGPRVGDAASLWNFTPAPGWSREEVQILRLCLMKHGVGQWMQILNTGLLPGKLIQQLNGQTQRLLGQQSLAAYTGLKVDVDRIRIDNETRTDATRKAGLIINDGPNLTKEMKEKMRLDAVAKYGLTPEQVAEVDEQLAEIAAALNPASTSGAAGAAGGAAGAGAGATGQAAGAGSGSGAAGSGAAAADAGAGAGRGAGAVSGAMAAAPPRNALAISTGVLAATLLDSGLGNLMAQPTEQLSPEQLGQLLLRLRNRLACLVDRARGRAGLPPRTAPRWANEAAAAACLAAMAAAEASAPQMPAAAAGGQEGAAGPVMVSVPFSREVLAEATACRVRSGTAAGARGGAPGAQGGVRKRSSKGGKAKRGDREWSPEGEENTAPEARGGKRKSSAAAGGEEADGAAAGRAKRTSRPKRASSKYDPYVDDNDYGDEGIDPFDVEDDLDDMNPYGRYGNGGGRRADPSDAISTLTAMGFTPRKARGALRECNFNVELAVEWLFANCL</sequence>
<feature type="compositionally biased region" description="Basic residues" evidence="1">
    <location>
        <begin position="415"/>
        <end position="426"/>
    </location>
</feature>
<evidence type="ECO:0000256" key="1">
    <source>
        <dbReference type="SAM" id="MobiDB-lite"/>
    </source>
</evidence>
<dbReference type="PROSITE" id="PS50030">
    <property type="entry name" value="UBA"/>
    <property type="match status" value="1"/>
</dbReference>
<organism evidence="3 4">
    <name type="scientific">Chlamydomonas incerta</name>
    <dbReference type="NCBI Taxonomy" id="51695"/>
    <lineage>
        <taxon>Eukaryota</taxon>
        <taxon>Viridiplantae</taxon>
        <taxon>Chlorophyta</taxon>
        <taxon>core chlorophytes</taxon>
        <taxon>Chlorophyceae</taxon>
        <taxon>CS clade</taxon>
        <taxon>Chlamydomonadales</taxon>
        <taxon>Chlamydomonadaceae</taxon>
        <taxon>Chlamydomonas</taxon>
    </lineage>
</organism>
<gene>
    <name evidence="3" type="ORF">HXX76_009095</name>
</gene>
<name>A0A835VY39_CHLIN</name>
<feature type="compositionally biased region" description="Gly residues" evidence="1">
    <location>
        <begin position="352"/>
        <end position="361"/>
    </location>
</feature>
<dbReference type="Pfam" id="PF00627">
    <property type="entry name" value="UBA"/>
    <property type="match status" value="1"/>
</dbReference>
<comment type="caution">
    <text evidence="3">The sequence shown here is derived from an EMBL/GenBank/DDBJ whole genome shotgun (WGS) entry which is preliminary data.</text>
</comment>
<evidence type="ECO:0000313" key="3">
    <source>
        <dbReference type="EMBL" id="KAG2432175.1"/>
    </source>
</evidence>
<dbReference type="SMART" id="SM00165">
    <property type="entry name" value="UBA"/>
    <property type="match status" value="1"/>
</dbReference>
<protein>
    <recommendedName>
        <fullName evidence="2">UBA domain-containing protein</fullName>
    </recommendedName>
</protein>
<evidence type="ECO:0000259" key="2">
    <source>
        <dbReference type="PROSITE" id="PS50030"/>
    </source>
</evidence>
<evidence type="ECO:0000313" key="4">
    <source>
        <dbReference type="Proteomes" id="UP000650467"/>
    </source>
</evidence>
<dbReference type="EMBL" id="JAEHOC010000022">
    <property type="protein sequence ID" value="KAG2432175.1"/>
    <property type="molecule type" value="Genomic_DNA"/>
</dbReference>
<proteinExistence type="predicted"/>
<dbReference type="PANTHER" id="PTHR41733:SF1">
    <property type="entry name" value="CHROMOSOME UNDETERMINED SCAFFOLD_30, WHOLE GENOME SHOTGUN SEQUENCE"/>
    <property type="match status" value="1"/>
</dbReference>
<dbReference type="CDD" id="cd14297">
    <property type="entry name" value="UBA2_spUBP14_like"/>
    <property type="match status" value="1"/>
</dbReference>
<dbReference type="AlphaFoldDB" id="A0A835VY39"/>
<dbReference type="OrthoDB" id="608866at2759"/>
<feature type="domain" description="UBA" evidence="2">
    <location>
        <begin position="468"/>
        <end position="509"/>
    </location>
</feature>
<dbReference type="PANTHER" id="PTHR41733">
    <property type="entry name" value="UBIQUITIN-ASSOCIATED/TRANSLATION ELONGATION FACTOR EF1B, N-TERMINAL, EUKARYOTE"/>
    <property type="match status" value="1"/>
</dbReference>
<feature type="compositionally biased region" description="Gly residues" evidence="1">
    <location>
        <begin position="176"/>
        <end position="191"/>
    </location>
</feature>
<dbReference type="InterPro" id="IPR009060">
    <property type="entry name" value="UBA-like_sf"/>
</dbReference>
<keyword evidence="4" id="KW-1185">Reference proteome</keyword>
<feature type="region of interest" description="Disordered" evidence="1">
    <location>
        <begin position="346"/>
        <end position="440"/>
    </location>
</feature>